<dbReference type="GO" id="GO:0005886">
    <property type="term" value="C:plasma membrane"/>
    <property type="evidence" value="ECO:0007669"/>
    <property type="project" value="UniProtKB-SubCell"/>
</dbReference>
<comment type="function">
    <text evidence="1">Could be involved in insertion of integral membrane proteins into the membrane.</text>
</comment>
<dbReference type="EMBL" id="MHLY01000003">
    <property type="protein sequence ID" value="OGZ19041.1"/>
    <property type="molecule type" value="Genomic_DNA"/>
</dbReference>
<comment type="caution">
    <text evidence="2">The sequence shown here is derived from an EMBL/GenBank/DDBJ whole genome shotgun (WGS) entry which is preliminary data.</text>
</comment>
<dbReference type="Pfam" id="PF01809">
    <property type="entry name" value="YidD"/>
    <property type="match status" value="1"/>
</dbReference>
<dbReference type="SMART" id="SM01234">
    <property type="entry name" value="Haemolytic"/>
    <property type="match status" value="1"/>
</dbReference>
<dbReference type="InterPro" id="IPR002696">
    <property type="entry name" value="Membr_insert_effic_factor_YidD"/>
</dbReference>
<proteinExistence type="inferred from homology"/>
<protein>
    <recommendedName>
        <fullName evidence="1">Putative membrane protein insertion efficiency factor</fullName>
    </recommendedName>
</protein>
<keyword evidence="1" id="KW-1003">Cell membrane</keyword>
<dbReference type="NCBIfam" id="TIGR00278">
    <property type="entry name" value="membrane protein insertion efficiency factor YidD"/>
    <property type="match status" value="1"/>
</dbReference>
<evidence type="ECO:0000313" key="3">
    <source>
        <dbReference type="Proteomes" id="UP000176755"/>
    </source>
</evidence>
<comment type="similarity">
    <text evidence="1">Belongs to the UPF0161 family.</text>
</comment>
<evidence type="ECO:0000313" key="2">
    <source>
        <dbReference type="EMBL" id="OGZ19041.1"/>
    </source>
</evidence>
<name>A0A1G2E1B1_9BACT</name>
<dbReference type="HAMAP" id="MF_00386">
    <property type="entry name" value="UPF0161_YidD"/>
    <property type="match status" value="1"/>
</dbReference>
<dbReference type="PANTHER" id="PTHR33383:SF1">
    <property type="entry name" value="MEMBRANE PROTEIN INSERTION EFFICIENCY FACTOR-RELATED"/>
    <property type="match status" value="1"/>
</dbReference>
<dbReference type="AlphaFoldDB" id="A0A1G2E1B1"/>
<organism evidence="2 3">
    <name type="scientific">Candidatus Nealsonbacteria bacterium RBG_13_42_11</name>
    <dbReference type="NCBI Taxonomy" id="1801663"/>
    <lineage>
        <taxon>Bacteria</taxon>
        <taxon>Candidatus Nealsoniibacteriota</taxon>
    </lineage>
</organism>
<dbReference type="Proteomes" id="UP000176755">
    <property type="component" value="Unassembled WGS sequence"/>
</dbReference>
<comment type="subcellular location">
    <subcellularLocation>
        <location evidence="1">Cell membrane</location>
        <topology evidence="1">Peripheral membrane protein</topology>
        <orientation evidence="1">Cytoplasmic side</orientation>
    </subcellularLocation>
</comment>
<accession>A0A1G2E1B1</accession>
<keyword evidence="1" id="KW-0472">Membrane</keyword>
<gene>
    <name evidence="2" type="ORF">A2175_01470</name>
</gene>
<dbReference type="STRING" id="1801663.A2175_01470"/>
<dbReference type="PANTHER" id="PTHR33383">
    <property type="entry name" value="MEMBRANE PROTEIN INSERTION EFFICIENCY FACTOR-RELATED"/>
    <property type="match status" value="1"/>
</dbReference>
<evidence type="ECO:0000256" key="1">
    <source>
        <dbReference type="HAMAP-Rule" id="MF_00386"/>
    </source>
</evidence>
<reference evidence="2 3" key="1">
    <citation type="journal article" date="2016" name="Nat. Commun.">
        <title>Thousands of microbial genomes shed light on interconnected biogeochemical processes in an aquifer system.</title>
        <authorList>
            <person name="Anantharaman K."/>
            <person name="Brown C.T."/>
            <person name="Hug L.A."/>
            <person name="Sharon I."/>
            <person name="Castelle C.J."/>
            <person name="Probst A.J."/>
            <person name="Thomas B.C."/>
            <person name="Singh A."/>
            <person name="Wilkins M.J."/>
            <person name="Karaoz U."/>
            <person name="Brodie E.L."/>
            <person name="Williams K.H."/>
            <person name="Hubbard S.S."/>
            <person name="Banfield J.F."/>
        </authorList>
    </citation>
    <scope>NUCLEOTIDE SEQUENCE [LARGE SCALE GENOMIC DNA]</scope>
</reference>
<sequence>MIKKLFLKLIKIYQIFISPNLGFNCRFYPSCSEYTVSAIEKYGIFQGIAKGIWRILRCNSLNKGGVDLP</sequence>